<organism evidence="2 3">
    <name type="scientific">Pisolithus tinctorius Marx 270</name>
    <dbReference type="NCBI Taxonomy" id="870435"/>
    <lineage>
        <taxon>Eukaryota</taxon>
        <taxon>Fungi</taxon>
        <taxon>Dikarya</taxon>
        <taxon>Basidiomycota</taxon>
        <taxon>Agaricomycotina</taxon>
        <taxon>Agaricomycetes</taxon>
        <taxon>Agaricomycetidae</taxon>
        <taxon>Boletales</taxon>
        <taxon>Sclerodermatineae</taxon>
        <taxon>Pisolithaceae</taxon>
        <taxon>Pisolithus</taxon>
    </lineage>
</organism>
<reference evidence="3" key="2">
    <citation type="submission" date="2015-01" db="EMBL/GenBank/DDBJ databases">
        <title>Evolutionary Origins and Diversification of the Mycorrhizal Mutualists.</title>
        <authorList>
            <consortium name="DOE Joint Genome Institute"/>
            <consortium name="Mycorrhizal Genomics Consortium"/>
            <person name="Kohler A."/>
            <person name="Kuo A."/>
            <person name="Nagy L.G."/>
            <person name="Floudas D."/>
            <person name="Copeland A."/>
            <person name="Barry K.W."/>
            <person name="Cichocki N."/>
            <person name="Veneault-Fourrey C."/>
            <person name="LaButti K."/>
            <person name="Lindquist E.A."/>
            <person name="Lipzen A."/>
            <person name="Lundell T."/>
            <person name="Morin E."/>
            <person name="Murat C."/>
            <person name="Riley R."/>
            <person name="Ohm R."/>
            <person name="Sun H."/>
            <person name="Tunlid A."/>
            <person name="Henrissat B."/>
            <person name="Grigoriev I.V."/>
            <person name="Hibbett D.S."/>
            <person name="Martin F."/>
        </authorList>
    </citation>
    <scope>NUCLEOTIDE SEQUENCE [LARGE SCALE GENOMIC DNA]</scope>
    <source>
        <strain evidence="3">Marx 270</strain>
    </source>
</reference>
<name>A0A0C3IJA7_PISTI</name>
<evidence type="ECO:0000313" key="2">
    <source>
        <dbReference type="EMBL" id="KIN97077.1"/>
    </source>
</evidence>
<feature type="compositionally biased region" description="Polar residues" evidence="1">
    <location>
        <begin position="1"/>
        <end position="18"/>
    </location>
</feature>
<proteinExistence type="predicted"/>
<gene>
    <name evidence="2" type="ORF">M404DRAFT_1006351</name>
</gene>
<dbReference type="STRING" id="870435.A0A0C3IJA7"/>
<dbReference type="Proteomes" id="UP000054217">
    <property type="component" value="Unassembled WGS sequence"/>
</dbReference>
<reference evidence="2 3" key="1">
    <citation type="submission" date="2014-04" db="EMBL/GenBank/DDBJ databases">
        <authorList>
            <consortium name="DOE Joint Genome Institute"/>
            <person name="Kuo A."/>
            <person name="Kohler A."/>
            <person name="Costa M.D."/>
            <person name="Nagy L.G."/>
            <person name="Floudas D."/>
            <person name="Copeland A."/>
            <person name="Barry K.W."/>
            <person name="Cichocki N."/>
            <person name="Veneault-Fourrey C."/>
            <person name="LaButti K."/>
            <person name="Lindquist E.A."/>
            <person name="Lipzen A."/>
            <person name="Lundell T."/>
            <person name="Morin E."/>
            <person name="Murat C."/>
            <person name="Sun H."/>
            <person name="Tunlid A."/>
            <person name="Henrissat B."/>
            <person name="Grigoriev I.V."/>
            <person name="Hibbett D.S."/>
            <person name="Martin F."/>
            <person name="Nordberg H.P."/>
            <person name="Cantor M.N."/>
            <person name="Hua S.X."/>
        </authorList>
    </citation>
    <scope>NUCLEOTIDE SEQUENCE [LARGE SCALE GENOMIC DNA]</scope>
    <source>
        <strain evidence="2 3">Marx 270</strain>
    </source>
</reference>
<dbReference type="EMBL" id="KN832035">
    <property type="protein sequence ID" value="KIN97077.1"/>
    <property type="molecule type" value="Genomic_DNA"/>
</dbReference>
<evidence type="ECO:0008006" key="4">
    <source>
        <dbReference type="Google" id="ProtNLM"/>
    </source>
</evidence>
<evidence type="ECO:0000256" key="1">
    <source>
        <dbReference type="SAM" id="MobiDB-lite"/>
    </source>
</evidence>
<evidence type="ECO:0000313" key="3">
    <source>
        <dbReference type="Proteomes" id="UP000054217"/>
    </source>
</evidence>
<dbReference type="OrthoDB" id="3204217at2759"/>
<accession>A0A0C3IJA7</accession>
<dbReference type="InParanoid" id="A0A0C3IJA7"/>
<dbReference type="AlphaFoldDB" id="A0A0C3IJA7"/>
<feature type="region of interest" description="Disordered" evidence="1">
    <location>
        <begin position="1"/>
        <end position="24"/>
    </location>
</feature>
<keyword evidence="3" id="KW-1185">Reference proteome</keyword>
<protein>
    <recommendedName>
        <fullName evidence="4">Transcription factor domain-containing protein</fullName>
    </recommendedName>
</protein>
<dbReference type="HOGENOM" id="CLU_725857_0_0_1"/>
<sequence length="407" mass="45786">MNLNSDTYTRHATPSPHTLAQEDDMPGLLIDTDEQLMTHTDVSPSYLHYMSTTSLAESRPAKILRAGFSHDDWLGLKALFTKAARLFNDSEGANRDLITLTRAVIHQCHHALVSHLDIILGTPEDKERQPSIPLRSPDLQFLRLLEHREFPTTAQEKGWTTCDEKERIAIDFLSELHGILGTALFFFGKIIAKDGSLALPGEPNTALPYWLSALDVFESGYNLPARTNASYACREHWLLAVSDSRVLIALIGQFITEKEHKRSTSELFTRDSKWARNSPLGTIAALRPPPTQRMALSLMSLSELMLIATDQFMRGILHMPHQPPTDFPYFSRAGKLLTIATEVLEVVERLPSLEERRRWAAWVQSVLNLIKPEMTTEGEAERTALTRLRCCSLVCPPGQETEVADDH</sequence>